<evidence type="ECO:0000313" key="2">
    <source>
        <dbReference type="EMBL" id="ANU13560.1"/>
    </source>
</evidence>
<dbReference type="KEGG" id="phc:BBI08_06750"/>
<dbReference type="EMBL" id="CP016537">
    <property type="protein sequence ID" value="ANU13560.1"/>
    <property type="molecule type" value="Genomic_DNA"/>
</dbReference>
<keyword evidence="1" id="KW-0812">Transmembrane</keyword>
<sequence length="85" mass="10209">MRVRKTIHFTAVVLWLISASYLIYKYSLNAGYWDLPLYTSLVLFLIIIISQKPFTKLNLWIFFFYIAFGIWILVDIFLMMTDVFQ</sequence>
<keyword evidence="1" id="KW-0472">Membrane</keyword>
<evidence type="ECO:0000256" key="1">
    <source>
        <dbReference type="SAM" id="Phobius"/>
    </source>
</evidence>
<dbReference type="AlphaFoldDB" id="A0A1C7DPM0"/>
<dbReference type="RefSeq" id="WP_065528095.1">
    <property type="nucleotide sequence ID" value="NZ_CP016537.2"/>
</dbReference>
<reference evidence="2" key="1">
    <citation type="submission" date="2016-10" db="EMBL/GenBank/DDBJ databases">
        <authorList>
            <person name="de Groot N.N."/>
        </authorList>
    </citation>
    <scope>NUCLEOTIDE SEQUENCE</scope>
    <source>
        <strain evidence="2">DSM 24743</strain>
    </source>
</reference>
<feature type="transmembrane region" description="Helical" evidence="1">
    <location>
        <begin position="30"/>
        <end position="50"/>
    </location>
</feature>
<proteinExistence type="predicted"/>
<keyword evidence="1" id="KW-1133">Transmembrane helix</keyword>
<organism evidence="2 3">
    <name type="scientific">Planococcus halocryophilus</name>
    <dbReference type="NCBI Taxonomy" id="1215089"/>
    <lineage>
        <taxon>Bacteria</taxon>
        <taxon>Bacillati</taxon>
        <taxon>Bacillota</taxon>
        <taxon>Bacilli</taxon>
        <taxon>Bacillales</taxon>
        <taxon>Caryophanaceae</taxon>
        <taxon>Planococcus</taxon>
    </lineage>
</organism>
<dbReference type="OrthoDB" id="2429153at2"/>
<dbReference type="Proteomes" id="UP000092687">
    <property type="component" value="Chromosome"/>
</dbReference>
<feature type="transmembrane region" description="Helical" evidence="1">
    <location>
        <begin position="7"/>
        <end position="24"/>
    </location>
</feature>
<protein>
    <submittedName>
        <fullName evidence="2">Uncharacterized protein</fullName>
    </submittedName>
</protein>
<feature type="transmembrane region" description="Helical" evidence="1">
    <location>
        <begin position="57"/>
        <end position="80"/>
    </location>
</feature>
<evidence type="ECO:0000313" key="3">
    <source>
        <dbReference type="Proteomes" id="UP000092687"/>
    </source>
</evidence>
<keyword evidence="3" id="KW-1185">Reference proteome</keyword>
<accession>A0A1C7DPM0</accession>
<name>A0A1C7DPM0_9BACL</name>
<gene>
    <name evidence="2" type="ORF">BBI08_06750</name>
</gene>